<protein>
    <submittedName>
        <fullName evidence="2">Uncharacterized protein</fullName>
    </submittedName>
</protein>
<evidence type="ECO:0000313" key="3">
    <source>
        <dbReference type="Proteomes" id="UP001054889"/>
    </source>
</evidence>
<keyword evidence="3" id="KW-1185">Reference proteome</keyword>
<feature type="region of interest" description="Disordered" evidence="1">
    <location>
        <begin position="1"/>
        <end position="56"/>
    </location>
</feature>
<accession>A0AAV5BTR8</accession>
<organism evidence="2 3">
    <name type="scientific">Eleusine coracana subsp. coracana</name>
    <dbReference type="NCBI Taxonomy" id="191504"/>
    <lineage>
        <taxon>Eukaryota</taxon>
        <taxon>Viridiplantae</taxon>
        <taxon>Streptophyta</taxon>
        <taxon>Embryophyta</taxon>
        <taxon>Tracheophyta</taxon>
        <taxon>Spermatophyta</taxon>
        <taxon>Magnoliopsida</taxon>
        <taxon>Liliopsida</taxon>
        <taxon>Poales</taxon>
        <taxon>Poaceae</taxon>
        <taxon>PACMAD clade</taxon>
        <taxon>Chloridoideae</taxon>
        <taxon>Cynodonteae</taxon>
        <taxon>Eleusininae</taxon>
        <taxon>Eleusine</taxon>
    </lineage>
</organism>
<comment type="caution">
    <text evidence="2">The sequence shown here is derived from an EMBL/GenBank/DDBJ whole genome shotgun (WGS) entry which is preliminary data.</text>
</comment>
<evidence type="ECO:0000256" key="1">
    <source>
        <dbReference type="SAM" id="MobiDB-lite"/>
    </source>
</evidence>
<gene>
    <name evidence="2" type="primary">ga05960</name>
    <name evidence="2" type="ORF">PR202_ga05960</name>
</gene>
<dbReference type="AlphaFoldDB" id="A0AAV5BTR8"/>
<reference evidence="2" key="2">
    <citation type="submission" date="2021-12" db="EMBL/GenBank/DDBJ databases">
        <title>Resequencing data analysis of finger millet.</title>
        <authorList>
            <person name="Hatakeyama M."/>
            <person name="Aluri S."/>
            <person name="Balachadran M.T."/>
            <person name="Sivarajan S.R."/>
            <person name="Poveda L."/>
            <person name="Shimizu-Inatsugi R."/>
            <person name="Schlapbach R."/>
            <person name="Sreeman S.M."/>
            <person name="Shimizu K.K."/>
        </authorList>
    </citation>
    <scope>NUCLEOTIDE SEQUENCE</scope>
</reference>
<dbReference type="Proteomes" id="UP001054889">
    <property type="component" value="Unassembled WGS sequence"/>
</dbReference>
<reference evidence="2" key="1">
    <citation type="journal article" date="2018" name="DNA Res.">
        <title>Multiple hybrid de novo genome assembly of finger millet, an orphan allotetraploid crop.</title>
        <authorList>
            <person name="Hatakeyama M."/>
            <person name="Aluri S."/>
            <person name="Balachadran M.T."/>
            <person name="Sivarajan S.R."/>
            <person name="Patrignani A."/>
            <person name="Gruter S."/>
            <person name="Poveda L."/>
            <person name="Shimizu-Inatsugi R."/>
            <person name="Baeten J."/>
            <person name="Francoijs K.J."/>
            <person name="Nataraja K.N."/>
            <person name="Reddy Y.A.N."/>
            <person name="Phadnis S."/>
            <person name="Ravikumar R.L."/>
            <person name="Schlapbach R."/>
            <person name="Sreeman S.M."/>
            <person name="Shimizu K.K."/>
        </authorList>
    </citation>
    <scope>NUCLEOTIDE SEQUENCE</scope>
</reference>
<proteinExistence type="predicted"/>
<feature type="compositionally biased region" description="Basic and acidic residues" evidence="1">
    <location>
        <begin position="1"/>
        <end position="10"/>
    </location>
</feature>
<sequence>MVEDREDRAHPQSYRRATAELDSPPRLRAHVRHSPSIGSWTPRAAGDPHPGQDWRGGRQALLLGSLAAWARSPSSALAPEAAP</sequence>
<name>A0AAV5BTR8_ELECO</name>
<dbReference type="EMBL" id="BQKI01000002">
    <property type="protein sequence ID" value="GJM89743.1"/>
    <property type="molecule type" value="Genomic_DNA"/>
</dbReference>
<evidence type="ECO:0000313" key="2">
    <source>
        <dbReference type="EMBL" id="GJM89743.1"/>
    </source>
</evidence>